<sequence>MGFTCTTVSSNQCKDSTSDILTPGQNATGLISVRIPPTRHDILHACDIAEDVGIAFGYDNIPESLPQTYCVAGNQPISRLTDLIRAEIAQMGFTEALSFSLCSREDISTKLRQKLDDILAVHISNPKTLDFKLSEPVYYQDFQDIVLKNPSKDVGASNHRRICAIYYNKNSGFEIIHGLLDRLMQLLQVESILSKTTKKSNDHEKKSNLSYRLNATSDPTYFDGRCADIILEPDNKIIGRLGILHPDVIRNFELTMPCSALDLDLEVFL</sequence>
<protein>
    <recommendedName>
        <fullName evidence="2">phenylalanine--tRNA ligase</fullName>
        <ecNumber evidence="2">6.1.1.20</ecNumber>
    </recommendedName>
</protein>
<evidence type="ECO:0000256" key="3">
    <source>
        <dbReference type="ARBA" id="ARBA00022598"/>
    </source>
</evidence>
<name>A0AA85B0U0_9TREM</name>
<evidence type="ECO:0000256" key="4">
    <source>
        <dbReference type="ARBA" id="ARBA00022723"/>
    </source>
</evidence>
<reference evidence="12" key="1">
    <citation type="submission" date="2023-11" db="UniProtKB">
        <authorList>
            <consortium name="WormBaseParasite"/>
        </authorList>
    </citation>
    <scope>IDENTIFICATION</scope>
</reference>
<dbReference type="PANTHER" id="PTHR10947:SF0">
    <property type="entry name" value="PHENYLALANINE--TRNA LIGASE BETA SUBUNIT"/>
    <property type="match status" value="1"/>
</dbReference>
<keyword evidence="7" id="KW-0460">Magnesium</keyword>
<dbReference type="WBParaSite" id="SMTH1_24280.1">
    <property type="protein sequence ID" value="SMTH1_24280.1"/>
    <property type="gene ID" value="SMTH1_24280"/>
</dbReference>
<evidence type="ECO:0000256" key="1">
    <source>
        <dbReference type="ARBA" id="ARBA00001946"/>
    </source>
</evidence>
<dbReference type="SUPFAM" id="SSF46955">
    <property type="entry name" value="Putative DNA-binding domain"/>
    <property type="match status" value="1"/>
</dbReference>
<dbReference type="Gene3D" id="3.30.930.10">
    <property type="entry name" value="Bira Bifunctional Protein, Domain 2"/>
    <property type="match status" value="2"/>
</dbReference>
<dbReference type="EC" id="6.1.1.20" evidence="2"/>
<dbReference type="InterPro" id="IPR009061">
    <property type="entry name" value="DNA-bd_dom_put_sf"/>
</dbReference>
<dbReference type="Proteomes" id="UP000050791">
    <property type="component" value="Unassembled WGS sequence"/>
</dbReference>
<keyword evidence="4" id="KW-0479">Metal-binding</keyword>
<evidence type="ECO:0000256" key="7">
    <source>
        <dbReference type="ARBA" id="ARBA00022842"/>
    </source>
</evidence>
<dbReference type="GO" id="GO:0000287">
    <property type="term" value="F:magnesium ion binding"/>
    <property type="evidence" value="ECO:0007669"/>
    <property type="project" value="InterPro"/>
</dbReference>
<evidence type="ECO:0000313" key="11">
    <source>
        <dbReference type="Proteomes" id="UP000050791"/>
    </source>
</evidence>
<keyword evidence="6" id="KW-0067">ATP-binding</keyword>
<accession>A0AA85B0U0</accession>
<dbReference type="InterPro" id="IPR045864">
    <property type="entry name" value="aa-tRNA-synth_II/BPL/LPL"/>
</dbReference>
<dbReference type="GO" id="GO:0005524">
    <property type="term" value="F:ATP binding"/>
    <property type="evidence" value="ECO:0007669"/>
    <property type="project" value="UniProtKB-KW"/>
</dbReference>
<dbReference type="GO" id="GO:0003723">
    <property type="term" value="F:RNA binding"/>
    <property type="evidence" value="ECO:0007669"/>
    <property type="project" value="InterPro"/>
</dbReference>
<dbReference type="SUPFAM" id="SSF55681">
    <property type="entry name" value="Class II aaRS and biotin synthetases"/>
    <property type="match status" value="1"/>
</dbReference>
<dbReference type="InterPro" id="IPR005147">
    <property type="entry name" value="tRNA_synthase_B5-dom"/>
</dbReference>
<dbReference type="Pfam" id="PF03484">
    <property type="entry name" value="B5"/>
    <property type="match status" value="1"/>
</dbReference>
<evidence type="ECO:0000256" key="6">
    <source>
        <dbReference type="ARBA" id="ARBA00022840"/>
    </source>
</evidence>
<organism evidence="11 12">
    <name type="scientific">Schistosoma mattheei</name>
    <dbReference type="NCBI Taxonomy" id="31246"/>
    <lineage>
        <taxon>Eukaryota</taxon>
        <taxon>Metazoa</taxon>
        <taxon>Spiralia</taxon>
        <taxon>Lophotrochozoa</taxon>
        <taxon>Platyhelminthes</taxon>
        <taxon>Trematoda</taxon>
        <taxon>Digenea</taxon>
        <taxon>Strigeidida</taxon>
        <taxon>Schistosomatoidea</taxon>
        <taxon>Schistosomatidae</taxon>
        <taxon>Schistosoma</taxon>
    </lineage>
</organism>
<evidence type="ECO:0000256" key="5">
    <source>
        <dbReference type="ARBA" id="ARBA00022741"/>
    </source>
</evidence>
<dbReference type="GO" id="GO:0004826">
    <property type="term" value="F:phenylalanine-tRNA ligase activity"/>
    <property type="evidence" value="ECO:0007669"/>
    <property type="project" value="UniProtKB-EC"/>
</dbReference>
<dbReference type="PANTHER" id="PTHR10947">
    <property type="entry name" value="PHENYLALANYL-TRNA SYNTHETASE BETA CHAIN AND LEUCINE-RICH REPEAT-CONTAINING PROTEIN 47"/>
    <property type="match status" value="1"/>
</dbReference>
<comment type="cofactor">
    <cofactor evidence="1">
        <name>Mg(2+)</name>
        <dbReference type="ChEBI" id="CHEBI:18420"/>
    </cofactor>
</comment>
<dbReference type="GO" id="GO:0006432">
    <property type="term" value="P:phenylalanyl-tRNA aminoacylation"/>
    <property type="evidence" value="ECO:0007669"/>
    <property type="project" value="InterPro"/>
</dbReference>
<evidence type="ECO:0000256" key="9">
    <source>
        <dbReference type="ARBA" id="ARBA00023146"/>
    </source>
</evidence>
<keyword evidence="5" id="KW-0547">Nucleotide-binding</keyword>
<dbReference type="Gene3D" id="3.30.56.10">
    <property type="match status" value="1"/>
</dbReference>
<dbReference type="AlphaFoldDB" id="A0AA85B0U0"/>
<dbReference type="Pfam" id="PF17759">
    <property type="entry name" value="tRNA_synthFbeta"/>
    <property type="match status" value="2"/>
</dbReference>
<dbReference type="GO" id="GO:0009328">
    <property type="term" value="C:phenylalanine-tRNA ligase complex"/>
    <property type="evidence" value="ECO:0007669"/>
    <property type="project" value="TreeGrafter"/>
</dbReference>
<dbReference type="InterPro" id="IPR045060">
    <property type="entry name" value="Phe-tRNA-ligase_IIc_bsu"/>
</dbReference>
<evidence type="ECO:0000313" key="12">
    <source>
        <dbReference type="WBParaSite" id="SMTH1_24280.1"/>
    </source>
</evidence>
<evidence type="ECO:0000259" key="10">
    <source>
        <dbReference type="PROSITE" id="PS51483"/>
    </source>
</evidence>
<feature type="domain" description="B5" evidence="10">
    <location>
        <begin position="1"/>
        <end position="63"/>
    </location>
</feature>
<keyword evidence="9" id="KW-0030">Aminoacyl-tRNA synthetase</keyword>
<dbReference type="SMART" id="SM00874">
    <property type="entry name" value="B5"/>
    <property type="match status" value="1"/>
</dbReference>
<proteinExistence type="predicted"/>
<evidence type="ECO:0000256" key="8">
    <source>
        <dbReference type="ARBA" id="ARBA00022917"/>
    </source>
</evidence>
<keyword evidence="8" id="KW-0648">Protein biosynthesis</keyword>
<dbReference type="InterPro" id="IPR041616">
    <property type="entry name" value="PheRS_beta_core"/>
</dbReference>
<evidence type="ECO:0000256" key="2">
    <source>
        <dbReference type="ARBA" id="ARBA00012814"/>
    </source>
</evidence>
<dbReference type="PROSITE" id="PS51483">
    <property type="entry name" value="B5"/>
    <property type="match status" value="1"/>
</dbReference>
<keyword evidence="3" id="KW-0436">Ligase</keyword>